<gene>
    <name evidence="1" type="ORF">AB0301_02725</name>
</gene>
<dbReference type="InterPro" id="IPR036412">
    <property type="entry name" value="HAD-like_sf"/>
</dbReference>
<sequence length="239" mass="24422">MTAIELVVLDMAGTTVLDDGVVEQAFQRAAERTGVAERMPWAEALQYVRDTMGMSKIDVFTHLSGGDVAAATAATAAFEGAYSEIVAEQGVAEIPGAAEAIAQMRDAGLKVALTTGFAPVTRDALIDGLGWRGLIDIALSPVDAGRGRPAPDLVLTALLRTQASAVTAVTAVAVIGDTSSDVQSGRRAGAGFVAGVLSGAHDRATLERAGADAVLDDVTALLPTLHERALLGTALARTS</sequence>
<dbReference type="SFLD" id="SFLDS00003">
    <property type="entry name" value="Haloacid_Dehalogenase"/>
    <property type="match status" value="1"/>
</dbReference>
<dbReference type="InterPro" id="IPR050155">
    <property type="entry name" value="HAD-like_hydrolase_sf"/>
</dbReference>
<keyword evidence="2" id="KW-1185">Reference proteome</keyword>
<dbReference type="SFLD" id="SFLDG01129">
    <property type="entry name" value="C1.5:_HAD__Beta-PGM__Phosphata"/>
    <property type="match status" value="1"/>
</dbReference>
<evidence type="ECO:0000313" key="2">
    <source>
        <dbReference type="Proteomes" id="UP001553715"/>
    </source>
</evidence>
<dbReference type="InterPro" id="IPR023214">
    <property type="entry name" value="HAD_sf"/>
</dbReference>
<dbReference type="GO" id="GO:0016787">
    <property type="term" value="F:hydrolase activity"/>
    <property type="evidence" value="ECO:0007669"/>
    <property type="project" value="UniProtKB-KW"/>
</dbReference>
<dbReference type="PANTHER" id="PTHR43434:SF19">
    <property type="entry name" value="PHOSPHONOACETALDEHYDE HYDROLASE"/>
    <property type="match status" value="1"/>
</dbReference>
<name>A0ABV3LF50_9MICO</name>
<dbReference type="EMBL" id="JBFBMH010000002">
    <property type="protein sequence ID" value="MEW1973987.1"/>
    <property type="molecule type" value="Genomic_DNA"/>
</dbReference>
<keyword evidence="1" id="KW-0378">Hydrolase</keyword>
<organism evidence="1 2">
    <name type="scientific">Microbacterium profundi</name>
    <dbReference type="NCBI Taxonomy" id="450380"/>
    <lineage>
        <taxon>Bacteria</taxon>
        <taxon>Bacillati</taxon>
        <taxon>Actinomycetota</taxon>
        <taxon>Actinomycetes</taxon>
        <taxon>Micrococcales</taxon>
        <taxon>Microbacteriaceae</taxon>
        <taxon>Microbacterium</taxon>
    </lineage>
</organism>
<dbReference type="Proteomes" id="UP001553715">
    <property type="component" value="Unassembled WGS sequence"/>
</dbReference>
<accession>A0ABV3LF50</accession>
<comment type="caution">
    <text evidence="1">The sequence shown here is derived from an EMBL/GenBank/DDBJ whole genome shotgun (WGS) entry which is preliminary data.</text>
</comment>
<dbReference type="Pfam" id="PF00702">
    <property type="entry name" value="Hydrolase"/>
    <property type="match status" value="1"/>
</dbReference>
<dbReference type="SUPFAM" id="SSF56784">
    <property type="entry name" value="HAD-like"/>
    <property type="match status" value="1"/>
</dbReference>
<reference evidence="1 2" key="1">
    <citation type="submission" date="2024-06" db="EMBL/GenBank/DDBJ databases">
        <title>The Natural Products Discovery Center: Release of the First 8490 Sequenced Strains for Exploring Actinobacteria Biosynthetic Diversity.</title>
        <authorList>
            <person name="Kalkreuter E."/>
            <person name="Kautsar S.A."/>
            <person name="Yang D."/>
            <person name="Bader C.D."/>
            <person name="Teijaro C.N."/>
            <person name="Fluegel L."/>
            <person name="Davis C.M."/>
            <person name="Simpson J.R."/>
            <person name="Lauterbach L."/>
            <person name="Steele A.D."/>
            <person name="Gui C."/>
            <person name="Meng S."/>
            <person name="Li G."/>
            <person name="Viehrig K."/>
            <person name="Ye F."/>
            <person name="Su P."/>
            <person name="Kiefer A.F."/>
            <person name="Nichols A."/>
            <person name="Cepeda A.J."/>
            <person name="Yan W."/>
            <person name="Fan B."/>
            <person name="Jiang Y."/>
            <person name="Adhikari A."/>
            <person name="Zheng C.-J."/>
            <person name="Schuster L."/>
            <person name="Cowan T.M."/>
            <person name="Smanski M.J."/>
            <person name="Chevrette M.G."/>
            <person name="De Carvalho L.P.S."/>
            <person name="Shen B."/>
        </authorList>
    </citation>
    <scope>NUCLEOTIDE SEQUENCE [LARGE SCALE GENOMIC DNA]</scope>
    <source>
        <strain evidence="1 2">NPDC077434</strain>
    </source>
</reference>
<protein>
    <submittedName>
        <fullName evidence="1">HAD family hydrolase</fullName>
    </submittedName>
</protein>
<dbReference type="RefSeq" id="WP_366232290.1">
    <property type="nucleotide sequence ID" value="NZ_JBFBMH010000002.1"/>
</dbReference>
<dbReference type="Gene3D" id="3.40.50.1000">
    <property type="entry name" value="HAD superfamily/HAD-like"/>
    <property type="match status" value="1"/>
</dbReference>
<dbReference type="PANTHER" id="PTHR43434">
    <property type="entry name" value="PHOSPHOGLYCOLATE PHOSPHATASE"/>
    <property type="match status" value="1"/>
</dbReference>
<evidence type="ECO:0000313" key="1">
    <source>
        <dbReference type="EMBL" id="MEW1973987.1"/>
    </source>
</evidence>
<proteinExistence type="predicted"/>